<dbReference type="AlphaFoldDB" id="A0A4P6YS52"/>
<dbReference type="RefSeq" id="WP_133362532.1">
    <property type="nucleotide sequence ID" value="NZ_CP037940.1"/>
</dbReference>
<accession>A0A4P6YS52</accession>
<sequence>MKWSLLELRKYKEEALQITETLDLKEDVLKRFPEFILDVTPVEVQGFLEYRNEDVYIHAHVTGQMVVPSSRSLKPVDLPLDFDIDETYTSDESHLDRYEITDSVILLDNDVLNFDEAVEEYLLLQIPLQILAEDEDEDDIKLPSGHDWEVVTEQQLEAQKAETTTIDPRLAKLKDLFPDQD</sequence>
<dbReference type="Proteomes" id="UP000292886">
    <property type="component" value="Chromosome"/>
</dbReference>
<dbReference type="EMBL" id="CP037940">
    <property type="protein sequence ID" value="QBO35452.1"/>
    <property type="molecule type" value="Genomic_DNA"/>
</dbReference>
<evidence type="ECO:0000313" key="1">
    <source>
        <dbReference type="EMBL" id="QBO35452.1"/>
    </source>
</evidence>
<evidence type="ECO:0000313" key="2">
    <source>
        <dbReference type="Proteomes" id="UP000292886"/>
    </source>
</evidence>
<organism evidence="1 2">
    <name type="scientific">Periweissella cryptocerci</name>
    <dbReference type="NCBI Taxonomy" id="2506420"/>
    <lineage>
        <taxon>Bacteria</taxon>
        <taxon>Bacillati</taxon>
        <taxon>Bacillota</taxon>
        <taxon>Bacilli</taxon>
        <taxon>Lactobacillales</taxon>
        <taxon>Lactobacillaceae</taxon>
        <taxon>Periweissella</taxon>
    </lineage>
</organism>
<reference evidence="2" key="1">
    <citation type="submission" date="2019-03" db="EMBL/GenBank/DDBJ databases">
        <title>Weissella sp. 26KH-42 Genome sequencing.</title>
        <authorList>
            <person name="Heo J."/>
            <person name="Kim S.-J."/>
            <person name="Kim J.-S."/>
            <person name="Hong S.-B."/>
            <person name="Kwon S.-W."/>
        </authorList>
    </citation>
    <scope>NUCLEOTIDE SEQUENCE [LARGE SCALE GENOMIC DNA]</scope>
    <source>
        <strain evidence="2">26KH-42</strain>
    </source>
</reference>
<dbReference type="Pfam" id="PF02620">
    <property type="entry name" value="YceD"/>
    <property type="match status" value="1"/>
</dbReference>
<proteinExistence type="predicted"/>
<keyword evidence="2" id="KW-1185">Reference proteome</keyword>
<dbReference type="OrthoDB" id="9790372at2"/>
<dbReference type="InterPro" id="IPR003772">
    <property type="entry name" value="YceD"/>
</dbReference>
<name>A0A4P6YS52_9LACO</name>
<dbReference type="KEGG" id="wei:EQG49_02705"/>
<protein>
    <submittedName>
        <fullName evidence="1">DUF177 domain-containing protein</fullName>
    </submittedName>
</protein>
<gene>
    <name evidence="1" type="ORF">EQG49_02705</name>
</gene>